<name>A0A2G8SUP4_9APHY</name>
<dbReference type="AlphaFoldDB" id="A0A2G8SUP4"/>
<evidence type="ECO:0000313" key="2">
    <source>
        <dbReference type="Proteomes" id="UP000230002"/>
    </source>
</evidence>
<dbReference type="EMBL" id="AYKW01000001">
    <property type="protein sequence ID" value="PIL37495.1"/>
    <property type="molecule type" value="Genomic_DNA"/>
</dbReference>
<sequence>MRILRLDGLLRRAGRSSVVHRRPRLLHPFVIQHERARALLQHALDPALLHRVVADPEPAAPRPRPSRILPVLVTDGTLAYTPCAVAPDGALRAWRGIAAVAGSWRPGLRRKQT</sequence>
<evidence type="ECO:0000313" key="1">
    <source>
        <dbReference type="EMBL" id="PIL37495.1"/>
    </source>
</evidence>
<proteinExistence type="predicted"/>
<gene>
    <name evidence="1" type="ORF">GSI_01189</name>
</gene>
<protein>
    <submittedName>
        <fullName evidence="1">Uncharacterized protein</fullName>
    </submittedName>
</protein>
<dbReference type="Proteomes" id="UP000230002">
    <property type="component" value="Unassembled WGS sequence"/>
</dbReference>
<keyword evidence="2" id="KW-1185">Reference proteome</keyword>
<organism evidence="1 2">
    <name type="scientific">Ganoderma sinense ZZ0214-1</name>
    <dbReference type="NCBI Taxonomy" id="1077348"/>
    <lineage>
        <taxon>Eukaryota</taxon>
        <taxon>Fungi</taxon>
        <taxon>Dikarya</taxon>
        <taxon>Basidiomycota</taxon>
        <taxon>Agaricomycotina</taxon>
        <taxon>Agaricomycetes</taxon>
        <taxon>Polyporales</taxon>
        <taxon>Polyporaceae</taxon>
        <taxon>Ganoderma</taxon>
    </lineage>
</organism>
<reference evidence="1 2" key="1">
    <citation type="journal article" date="2015" name="Sci. Rep.">
        <title>Chromosome-level genome map provides insights into diverse defense mechanisms in the medicinal fungus Ganoderma sinense.</title>
        <authorList>
            <person name="Zhu Y."/>
            <person name="Xu J."/>
            <person name="Sun C."/>
            <person name="Zhou S."/>
            <person name="Xu H."/>
            <person name="Nelson D.R."/>
            <person name="Qian J."/>
            <person name="Song J."/>
            <person name="Luo H."/>
            <person name="Xiang L."/>
            <person name="Li Y."/>
            <person name="Xu Z."/>
            <person name="Ji A."/>
            <person name="Wang L."/>
            <person name="Lu S."/>
            <person name="Hayward A."/>
            <person name="Sun W."/>
            <person name="Li X."/>
            <person name="Schwartz D.C."/>
            <person name="Wang Y."/>
            <person name="Chen S."/>
        </authorList>
    </citation>
    <scope>NUCLEOTIDE SEQUENCE [LARGE SCALE GENOMIC DNA]</scope>
    <source>
        <strain evidence="1 2">ZZ0214-1</strain>
    </source>
</reference>
<comment type="caution">
    <text evidence="1">The sequence shown here is derived from an EMBL/GenBank/DDBJ whole genome shotgun (WGS) entry which is preliminary data.</text>
</comment>
<accession>A0A2G8SUP4</accession>